<sequence>MAGLIFLIPIALGMGLVGLVAFLWAARSGQFDDPDGAANRILVDEDRPLPDNGEQGLEK</sequence>
<dbReference type="eggNOG" id="COG3197">
    <property type="taxonomic scope" value="Bacteria"/>
</dbReference>
<accession>A0A059G6E7</accession>
<keyword evidence="3" id="KW-1185">Reference proteome</keyword>
<dbReference type="OrthoDB" id="9802763at2"/>
<dbReference type="NCBIfam" id="TIGR00847">
    <property type="entry name" value="ccoS"/>
    <property type="match status" value="1"/>
</dbReference>
<dbReference type="STRING" id="1280953.HOC_12653"/>
<evidence type="ECO:0000256" key="1">
    <source>
        <dbReference type="SAM" id="Phobius"/>
    </source>
</evidence>
<keyword evidence="1" id="KW-0472">Membrane</keyword>
<dbReference type="RefSeq" id="WP_035539114.1">
    <property type="nucleotide sequence ID" value="NZ_ARYL01000018.1"/>
</dbReference>
<feature type="transmembrane region" description="Helical" evidence="1">
    <location>
        <begin position="6"/>
        <end position="26"/>
    </location>
</feature>
<evidence type="ECO:0000313" key="3">
    <source>
        <dbReference type="Proteomes" id="UP000024942"/>
    </source>
</evidence>
<dbReference type="PATRIC" id="fig|1280953.3.peg.2549"/>
<dbReference type="Proteomes" id="UP000024942">
    <property type="component" value="Unassembled WGS sequence"/>
</dbReference>
<keyword evidence="1" id="KW-0812">Transmembrane</keyword>
<organism evidence="2 3">
    <name type="scientific">Hyphomonas oceanitis SCH89</name>
    <dbReference type="NCBI Taxonomy" id="1280953"/>
    <lineage>
        <taxon>Bacteria</taxon>
        <taxon>Pseudomonadati</taxon>
        <taxon>Pseudomonadota</taxon>
        <taxon>Alphaproteobacteria</taxon>
        <taxon>Hyphomonadales</taxon>
        <taxon>Hyphomonadaceae</taxon>
        <taxon>Hyphomonas</taxon>
    </lineage>
</organism>
<keyword evidence="1" id="KW-1133">Transmembrane helix</keyword>
<dbReference type="PANTHER" id="PTHR41532:SF1">
    <property type="entry name" value="FIXS PROTEIN"/>
    <property type="match status" value="1"/>
</dbReference>
<protein>
    <submittedName>
        <fullName evidence="2">Cbb3-type cytochrome oxidase maturation protein</fullName>
    </submittedName>
</protein>
<gene>
    <name evidence="2" type="ORF">HOC_12653</name>
</gene>
<dbReference type="Pfam" id="PF03597">
    <property type="entry name" value="FixS"/>
    <property type="match status" value="1"/>
</dbReference>
<evidence type="ECO:0000313" key="2">
    <source>
        <dbReference type="EMBL" id="KDA02058.1"/>
    </source>
</evidence>
<name>A0A059G6E7_9PROT</name>
<dbReference type="AlphaFoldDB" id="A0A059G6E7"/>
<comment type="caution">
    <text evidence="2">The sequence shown here is derived from an EMBL/GenBank/DDBJ whole genome shotgun (WGS) entry which is preliminary data.</text>
</comment>
<proteinExistence type="predicted"/>
<reference evidence="2 3" key="1">
    <citation type="journal article" date="2014" name="Antonie Van Leeuwenhoek">
        <title>Hyphomonas beringensis sp. nov. and Hyphomonas chukchiensis sp. nov., isolated from surface seawater of the Bering Sea and Chukchi Sea.</title>
        <authorList>
            <person name="Li C."/>
            <person name="Lai Q."/>
            <person name="Li G."/>
            <person name="Dong C."/>
            <person name="Wang J."/>
            <person name="Liao Y."/>
            <person name="Shao Z."/>
        </authorList>
    </citation>
    <scope>NUCLEOTIDE SEQUENCE [LARGE SCALE GENOMIC DNA]</scope>
    <source>
        <strain evidence="2 3">SCH89</strain>
    </source>
</reference>
<dbReference type="EMBL" id="ARYL01000018">
    <property type="protein sequence ID" value="KDA02058.1"/>
    <property type="molecule type" value="Genomic_DNA"/>
</dbReference>
<dbReference type="InterPro" id="IPR004714">
    <property type="entry name" value="Cyt_oxidase_maturation_cbb3"/>
</dbReference>
<dbReference type="PANTHER" id="PTHR41532">
    <property type="entry name" value="FIXS PROTEIN"/>
    <property type="match status" value="1"/>
</dbReference>